<protein>
    <recommendedName>
        <fullName evidence="8">ABC transmembrane type-1 domain-containing protein</fullName>
    </recommendedName>
</protein>
<evidence type="ECO:0000313" key="9">
    <source>
        <dbReference type="EMBL" id="OHA42012.1"/>
    </source>
</evidence>
<dbReference type="GO" id="GO:0005886">
    <property type="term" value="C:plasma membrane"/>
    <property type="evidence" value="ECO:0007669"/>
    <property type="project" value="UniProtKB-SubCell"/>
</dbReference>
<proteinExistence type="inferred from homology"/>
<reference evidence="9 10" key="1">
    <citation type="journal article" date="2016" name="Nat. Commun.">
        <title>Thousands of microbial genomes shed light on interconnected biogeochemical processes in an aquifer system.</title>
        <authorList>
            <person name="Anantharaman K."/>
            <person name="Brown C.T."/>
            <person name="Hug L.A."/>
            <person name="Sharon I."/>
            <person name="Castelle C.J."/>
            <person name="Probst A.J."/>
            <person name="Thomas B.C."/>
            <person name="Singh A."/>
            <person name="Wilkins M.J."/>
            <person name="Karaoz U."/>
            <person name="Brodie E.L."/>
            <person name="Williams K.H."/>
            <person name="Hubbard S.S."/>
            <person name="Banfield J.F."/>
        </authorList>
    </citation>
    <scope>NUCLEOTIDE SEQUENCE [LARGE SCALE GENOMIC DNA]</scope>
</reference>
<feature type="domain" description="ABC transmembrane type-1" evidence="8">
    <location>
        <begin position="56"/>
        <end position="237"/>
    </location>
</feature>
<feature type="transmembrane region" description="Helical" evidence="7">
    <location>
        <begin position="218"/>
        <end position="240"/>
    </location>
</feature>
<evidence type="ECO:0000256" key="2">
    <source>
        <dbReference type="ARBA" id="ARBA00022448"/>
    </source>
</evidence>
<feature type="transmembrane region" description="Helical" evidence="7">
    <location>
        <begin position="122"/>
        <end position="141"/>
    </location>
</feature>
<dbReference type="InterPro" id="IPR035906">
    <property type="entry name" value="MetI-like_sf"/>
</dbReference>
<keyword evidence="3" id="KW-1003">Cell membrane</keyword>
<comment type="caution">
    <text evidence="9">The sequence shown here is derived from an EMBL/GenBank/DDBJ whole genome shotgun (WGS) entry which is preliminary data.</text>
</comment>
<dbReference type="EMBL" id="MHSK01000021">
    <property type="protein sequence ID" value="OHA42012.1"/>
    <property type="molecule type" value="Genomic_DNA"/>
</dbReference>
<keyword evidence="4 7" id="KW-0812">Transmembrane</keyword>
<feature type="transmembrane region" description="Helical" evidence="7">
    <location>
        <begin position="174"/>
        <end position="198"/>
    </location>
</feature>
<evidence type="ECO:0000256" key="1">
    <source>
        <dbReference type="ARBA" id="ARBA00004651"/>
    </source>
</evidence>
<organism evidence="9 10">
    <name type="scientific">Candidatus Taylorbacteria bacterium RIFCSPLOWO2_12_FULL_43_20</name>
    <dbReference type="NCBI Taxonomy" id="1802332"/>
    <lineage>
        <taxon>Bacteria</taxon>
        <taxon>Candidatus Tayloriibacteriota</taxon>
    </lineage>
</organism>
<comment type="subcellular location">
    <subcellularLocation>
        <location evidence="1 7">Cell membrane</location>
        <topology evidence="1 7">Multi-pass membrane protein</topology>
    </subcellularLocation>
</comment>
<sequence length="249" mass="28042">MKNKPLLSITFFLFVLVLWQVVFTAGIHDHLIIPSPFSTFKSLLDIITKYEYLFAIFSTTARVLASFTISAIVGISLGILLGRYLLLDKLTESFVDFLRSIPSITLFPVFILFFGISETSRLLVAIFIGLPIVLVSTKYGVLHSSEKRVKMAKLYKLSGIETLRKITLPEAGPYIFNGLRIALSLTIILVIVTEMMVGTNTGLGTLLIHSQYSFDTEVIYAVIILLGIIGFSLNQCFIFLEKRFFHWKQ</sequence>
<dbReference type="Proteomes" id="UP000177269">
    <property type="component" value="Unassembled WGS sequence"/>
</dbReference>
<evidence type="ECO:0000256" key="6">
    <source>
        <dbReference type="ARBA" id="ARBA00023136"/>
    </source>
</evidence>
<feature type="transmembrane region" description="Helical" evidence="7">
    <location>
        <begin position="97"/>
        <end position="116"/>
    </location>
</feature>
<keyword evidence="2 7" id="KW-0813">Transport</keyword>
<accession>A0A1G2P314</accession>
<dbReference type="GO" id="GO:0055085">
    <property type="term" value="P:transmembrane transport"/>
    <property type="evidence" value="ECO:0007669"/>
    <property type="project" value="InterPro"/>
</dbReference>
<keyword evidence="5 7" id="KW-1133">Transmembrane helix</keyword>
<dbReference type="Pfam" id="PF00528">
    <property type="entry name" value="BPD_transp_1"/>
    <property type="match status" value="1"/>
</dbReference>
<evidence type="ECO:0000256" key="3">
    <source>
        <dbReference type="ARBA" id="ARBA00022475"/>
    </source>
</evidence>
<comment type="similarity">
    <text evidence="7">Belongs to the binding-protein-dependent transport system permease family.</text>
</comment>
<evidence type="ECO:0000256" key="5">
    <source>
        <dbReference type="ARBA" id="ARBA00022989"/>
    </source>
</evidence>
<keyword evidence="6 7" id="KW-0472">Membrane</keyword>
<gene>
    <name evidence="9" type="ORF">A3G52_01825</name>
</gene>
<dbReference type="PANTHER" id="PTHR30151:SF0">
    <property type="entry name" value="ABC TRANSPORTER PERMEASE PROTEIN MJ0413-RELATED"/>
    <property type="match status" value="1"/>
</dbReference>
<evidence type="ECO:0000259" key="8">
    <source>
        <dbReference type="PROSITE" id="PS50928"/>
    </source>
</evidence>
<evidence type="ECO:0000313" key="10">
    <source>
        <dbReference type="Proteomes" id="UP000177269"/>
    </source>
</evidence>
<dbReference type="PROSITE" id="PS50928">
    <property type="entry name" value="ABC_TM1"/>
    <property type="match status" value="1"/>
</dbReference>
<dbReference type="InterPro" id="IPR000515">
    <property type="entry name" value="MetI-like"/>
</dbReference>
<evidence type="ECO:0000256" key="4">
    <source>
        <dbReference type="ARBA" id="ARBA00022692"/>
    </source>
</evidence>
<dbReference type="SUPFAM" id="SSF161098">
    <property type="entry name" value="MetI-like"/>
    <property type="match status" value="1"/>
</dbReference>
<feature type="transmembrane region" description="Helical" evidence="7">
    <location>
        <begin position="63"/>
        <end position="85"/>
    </location>
</feature>
<dbReference type="Gene3D" id="1.10.3720.10">
    <property type="entry name" value="MetI-like"/>
    <property type="match status" value="1"/>
</dbReference>
<dbReference type="PANTHER" id="PTHR30151">
    <property type="entry name" value="ALKANE SULFONATE ABC TRANSPORTER-RELATED, MEMBRANE SUBUNIT"/>
    <property type="match status" value="1"/>
</dbReference>
<dbReference type="AlphaFoldDB" id="A0A1G2P314"/>
<name>A0A1G2P314_9BACT</name>
<dbReference type="CDD" id="cd06261">
    <property type="entry name" value="TM_PBP2"/>
    <property type="match status" value="1"/>
</dbReference>
<evidence type="ECO:0000256" key="7">
    <source>
        <dbReference type="RuleBase" id="RU363032"/>
    </source>
</evidence>